<dbReference type="Gene3D" id="3.40.50.300">
    <property type="entry name" value="P-loop containing nucleotide triphosphate hydrolases"/>
    <property type="match status" value="1"/>
</dbReference>
<keyword evidence="5" id="KW-1185">Reference proteome</keyword>
<dbReference type="InterPro" id="IPR014001">
    <property type="entry name" value="Helicase_ATP-bd"/>
</dbReference>
<dbReference type="AlphaFoldDB" id="A0A431V9N6"/>
<dbReference type="Pfam" id="PF00176">
    <property type="entry name" value="SNF2-rel_dom"/>
    <property type="match status" value="1"/>
</dbReference>
<keyword evidence="1" id="KW-0378">Hydrolase</keyword>
<feature type="non-terminal residue" evidence="4">
    <location>
        <position position="1"/>
    </location>
</feature>
<feature type="domain" description="Helicase C-terminal" evidence="3">
    <location>
        <begin position="474"/>
        <end position="628"/>
    </location>
</feature>
<evidence type="ECO:0000313" key="4">
    <source>
        <dbReference type="EMBL" id="RTR11801.1"/>
    </source>
</evidence>
<protein>
    <submittedName>
        <fullName evidence="4">DEAD/DEAH box helicase</fullName>
    </submittedName>
</protein>
<dbReference type="InterPro" id="IPR001650">
    <property type="entry name" value="Helicase_C-like"/>
</dbReference>
<organism evidence="4 5">
    <name type="scientific">Azospirillum griseum</name>
    <dbReference type="NCBI Taxonomy" id="2496639"/>
    <lineage>
        <taxon>Bacteria</taxon>
        <taxon>Pseudomonadati</taxon>
        <taxon>Pseudomonadota</taxon>
        <taxon>Alphaproteobacteria</taxon>
        <taxon>Rhodospirillales</taxon>
        <taxon>Azospirillaceae</taxon>
        <taxon>Azospirillum</taxon>
    </lineage>
</organism>
<sequence>FPYQILEAPQNWTMEVGEGTGIDWFGLSLGIEVGGERVDLLPVLRSLIGVLGRLGDDEFADDGTETALDALAPDGVQFVRVGKGRFLPLNVERLRPMLGVLMELFGLQAPGADGGPLRIGRAHLGDLAALEEAATAAGVPLLGADAVRGMARSLREAGGVPVAPLPDGLRATLRPYQRLGVSWLQFLAAHGFGGLLADDMGLGKTVQALAHLLIEKESGRMDRPCLLIAPTSVLGNWRSEAARFAPDLRTLVLHGPQRKAAHGDLAGYDLVVTSYALLPRDRAVLEAQPWHLAIFDEAQYLKNPTAQATKATQALEARQRLCLTGTPVENNLDELWSLFSVAAPSLFGDRTGFRRLFRTPIEKHGDAERQRVLARWVRPFLLRRTKEEVASELPPKTEMVERVDPQAAQRDLYETIRLAMDQRVREEIARKGLARSHITILDALLKLRQVCCDPRLVKLESARKRVEKGAASAKLERLLELLPDLLADGRRILLFSQFTSMLDLIKPELAALGIPFVELTGDTRDRETPVRRFQVGEAPLFLISLKAGGTGLNLTAADTVIHYDPWWNPAVEDQATDRAHRIGQDKPVFVYKLVTVGTVEERMLTLQERKRQLGEAVYDATATEADVLTADDLDVLLAPIEG</sequence>
<dbReference type="Gene3D" id="3.40.50.10810">
    <property type="entry name" value="Tandem AAA-ATPase domain"/>
    <property type="match status" value="1"/>
</dbReference>
<dbReference type="InterPro" id="IPR049730">
    <property type="entry name" value="SNF2/RAD54-like_C"/>
</dbReference>
<dbReference type="InterPro" id="IPR038718">
    <property type="entry name" value="SNF2-like_sf"/>
</dbReference>
<dbReference type="CDD" id="cd18012">
    <property type="entry name" value="DEXQc_arch_SWI2_SNF2"/>
    <property type="match status" value="1"/>
</dbReference>
<dbReference type="Proteomes" id="UP000277007">
    <property type="component" value="Unassembled WGS sequence"/>
</dbReference>
<proteinExistence type="predicted"/>
<dbReference type="SMART" id="SM00487">
    <property type="entry name" value="DEXDc"/>
    <property type="match status" value="1"/>
</dbReference>
<dbReference type="PANTHER" id="PTHR10799">
    <property type="entry name" value="SNF2/RAD54 HELICASE FAMILY"/>
    <property type="match status" value="1"/>
</dbReference>
<name>A0A431V9N6_9PROT</name>
<comment type="caution">
    <text evidence="4">The sequence shown here is derived from an EMBL/GenBank/DDBJ whole genome shotgun (WGS) entry which is preliminary data.</text>
</comment>
<evidence type="ECO:0000259" key="3">
    <source>
        <dbReference type="PROSITE" id="PS51194"/>
    </source>
</evidence>
<dbReference type="SMART" id="SM00490">
    <property type="entry name" value="HELICc"/>
    <property type="match status" value="1"/>
</dbReference>
<evidence type="ECO:0000259" key="2">
    <source>
        <dbReference type="PROSITE" id="PS51192"/>
    </source>
</evidence>
<feature type="domain" description="Helicase ATP-binding" evidence="2">
    <location>
        <begin position="185"/>
        <end position="345"/>
    </location>
</feature>
<dbReference type="GO" id="GO:0004386">
    <property type="term" value="F:helicase activity"/>
    <property type="evidence" value="ECO:0007669"/>
    <property type="project" value="UniProtKB-KW"/>
</dbReference>
<accession>A0A431V9N6</accession>
<reference evidence="4 5" key="1">
    <citation type="submission" date="2018-12" db="EMBL/GenBank/DDBJ databases">
        <authorList>
            <person name="Yang Y."/>
        </authorList>
    </citation>
    <scope>NUCLEOTIDE SEQUENCE [LARGE SCALE GENOMIC DNA]</scope>
    <source>
        <strain evidence="4 5">L-25-5w-1</strain>
    </source>
</reference>
<dbReference type="GO" id="GO:0016787">
    <property type="term" value="F:hydrolase activity"/>
    <property type="evidence" value="ECO:0007669"/>
    <property type="project" value="UniProtKB-KW"/>
</dbReference>
<evidence type="ECO:0000313" key="5">
    <source>
        <dbReference type="Proteomes" id="UP000277007"/>
    </source>
</evidence>
<dbReference type="InterPro" id="IPR000330">
    <property type="entry name" value="SNF2_N"/>
</dbReference>
<dbReference type="RefSeq" id="WP_148105311.1">
    <property type="nucleotide sequence ID" value="NZ_RXMA01000068.1"/>
</dbReference>
<dbReference type="SUPFAM" id="SSF52540">
    <property type="entry name" value="P-loop containing nucleoside triphosphate hydrolases"/>
    <property type="match status" value="2"/>
</dbReference>
<keyword evidence="4" id="KW-0067">ATP-binding</keyword>
<keyword evidence="4" id="KW-0347">Helicase</keyword>
<dbReference type="GO" id="GO:0005524">
    <property type="term" value="F:ATP binding"/>
    <property type="evidence" value="ECO:0007669"/>
    <property type="project" value="InterPro"/>
</dbReference>
<gene>
    <name evidence="4" type="ORF">EJ903_25915</name>
</gene>
<evidence type="ECO:0000256" key="1">
    <source>
        <dbReference type="ARBA" id="ARBA00022801"/>
    </source>
</evidence>
<dbReference type="PROSITE" id="PS51192">
    <property type="entry name" value="HELICASE_ATP_BIND_1"/>
    <property type="match status" value="1"/>
</dbReference>
<dbReference type="PROSITE" id="PS51194">
    <property type="entry name" value="HELICASE_CTER"/>
    <property type="match status" value="1"/>
</dbReference>
<dbReference type="InterPro" id="IPR027417">
    <property type="entry name" value="P-loop_NTPase"/>
</dbReference>
<keyword evidence="4" id="KW-0547">Nucleotide-binding</keyword>
<dbReference type="CDD" id="cd18793">
    <property type="entry name" value="SF2_C_SNF"/>
    <property type="match status" value="1"/>
</dbReference>
<dbReference type="Pfam" id="PF00271">
    <property type="entry name" value="Helicase_C"/>
    <property type="match status" value="1"/>
</dbReference>
<dbReference type="EMBL" id="RXMA01000068">
    <property type="protein sequence ID" value="RTR11801.1"/>
    <property type="molecule type" value="Genomic_DNA"/>
</dbReference>